<keyword evidence="1" id="KW-0812">Transmembrane</keyword>
<evidence type="ECO:0000256" key="1">
    <source>
        <dbReference type="SAM" id="Phobius"/>
    </source>
</evidence>
<reference evidence="2" key="1">
    <citation type="journal article" date="2014" name="Int. J. Syst. Evol. Microbiol.">
        <title>Complete genome sequence of Corynebacterium casei LMG S-19264T (=DSM 44701T), isolated from a smear-ripened cheese.</title>
        <authorList>
            <consortium name="US DOE Joint Genome Institute (JGI-PGF)"/>
            <person name="Walter F."/>
            <person name="Albersmeier A."/>
            <person name="Kalinowski J."/>
            <person name="Ruckert C."/>
        </authorList>
    </citation>
    <scope>NUCLEOTIDE SEQUENCE</scope>
    <source>
        <strain evidence="2">CGMCC 1.15966</strain>
    </source>
</reference>
<dbReference type="AlphaFoldDB" id="A0A8H9FYM6"/>
<name>A0A8H9FYM6_9SPHI</name>
<keyword evidence="1" id="KW-0472">Membrane</keyword>
<evidence type="ECO:0000313" key="2">
    <source>
        <dbReference type="EMBL" id="GGE07946.1"/>
    </source>
</evidence>
<keyword evidence="3" id="KW-1185">Reference proteome</keyword>
<proteinExistence type="predicted"/>
<accession>A0A8H9FYM6</accession>
<keyword evidence="1" id="KW-1133">Transmembrane helix</keyword>
<dbReference type="RefSeq" id="WP_094280240.1">
    <property type="nucleotide sequence ID" value="NZ_BMKM01000001.1"/>
</dbReference>
<feature type="transmembrane region" description="Helical" evidence="1">
    <location>
        <begin position="43"/>
        <end position="62"/>
    </location>
</feature>
<organism evidence="2 3">
    <name type="scientific">Sphingobacterium cellulitidis</name>
    <dbReference type="NCBI Taxonomy" id="1768011"/>
    <lineage>
        <taxon>Bacteria</taxon>
        <taxon>Pseudomonadati</taxon>
        <taxon>Bacteroidota</taxon>
        <taxon>Sphingobacteriia</taxon>
        <taxon>Sphingobacteriales</taxon>
        <taxon>Sphingobacteriaceae</taxon>
        <taxon>Sphingobacterium</taxon>
    </lineage>
</organism>
<dbReference type="InterPro" id="IPR036927">
    <property type="entry name" value="Cyt_c_oxase-like_su1_sf"/>
</dbReference>
<gene>
    <name evidence="2" type="ORF">GCM10011516_02090</name>
</gene>
<reference evidence="2" key="2">
    <citation type="submission" date="2020-09" db="EMBL/GenBank/DDBJ databases">
        <authorList>
            <person name="Sun Q."/>
            <person name="Zhou Y."/>
        </authorList>
    </citation>
    <scope>NUCLEOTIDE SEQUENCE</scope>
    <source>
        <strain evidence="2">CGMCC 1.15966</strain>
    </source>
</reference>
<feature type="transmembrane region" description="Helical" evidence="1">
    <location>
        <begin position="74"/>
        <end position="93"/>
    </location>
</feature>
<dbReference type="Proteomes" id="UP000614460">
    <property type="component" value="Unassembled WGS sequence"/>
</dbReference>
<feature type="transmembrane region" description="Helical" evidence="1">
    <location>
        <begin position="124"/>
        <end position="149"/>
    </location>
</feature>
<sequence length="157" mass="18190">MFKISLLFFVAGVLVLAFAVFVPSKDSSITINLYDTYYVLSSISLFKFLGLLGLIFSGLYYFTEQKLYSKTWSIMHLISFICLIVNVWTWGFVERVYFGNFEADVSSRLPNAEQAERIIKIQQFYVGTFLLMVFLQLLYVLNLVVGMIYKKSNTEEE</sequence>
<protein>
    <recommendedName>
        <fullName evidence="4">DUF4149 domain-containing protein</fullName>
    </recommendedName>
</protein>
<evidence type="ECO:0008006" key="4">
    <source>
        <dbReference type="Google" id="ProtNLM"/>
    </source>
</evidence>
<dbReference type="Gene3D" id="1.20.210.10">
    <property type="entry name" value="Cytochrome c oxidase-like, subunit I domain"/>
    <property type="match status" value="1"/>
</dbReference>
<comment type="caution">
    <text evidence="2">The sequence shown here is derived from an EMBL/GenBank/DDBJ whole genome shotgun (WGS) entry which is preliminary data.</text>
</comment>
<evidence type="ECO:0000313" key="3">
    <source>
        <dbReference type="Proteomes" id="UP000614460"/>
    </source>
</evidence>
<dbReference type="EMBL" id="BMKM01000001">
    <property type="protein sequence ID" value="GGE07946.1"/>
    <property type="molecule type" value="Genomic_DNA"/>
</dbReference>